<protein>
    <submittedName>
        <fullName evidence="5">Glycosyl hydrolase family 2</fullName>
    </submittedName>
</protein>
<dbReference type="InterPro" id="IPR017853">
    <property type="entry name" value="GH"/>
</dbReference>
<dbReference type="GO" id="GO:0004553">
    <property type="term" value="F:hydrolase activity, hydrolyzing O-glycosyl compounds"/>
    <property type="evidence" value="ECO:0007669"/>
    <property type="project" value="InterPro"/>
</dbReference>
<dbReference type="Pfam" id="PF02837">
    <property type="entry name" value="Glyco_hydro_2_N"/>
    <property type="match status" value="1"/>
</dbReference>
<comment type="caution">
    <text evidence="5">The sequence shown here is derived from an EMBL/GenBank/DDBJ whole genome shotgun (WGS) entry which is preliminary data.</text>
</comment>
<dbReference type="Proteomes" id="UP000237749">
    <property type="component" value="Unassembled WGS sequence"/>
</dbReference>
<proteinExistence type="inferred from homology"/>
<dbReference type="AlphaFoldDB" id="A0A2S6HQY9"/>
<name>A0A2S6HQY9_9FIRM</name>
<dbReference type="InterPro" id="IPR006104">
    <property type="entry name" value="Glyco_hydro_2_N"/>
</dbReference>
<evidence type="ECO:0000313" key="5">
    <source>
        <dbReference type="EMBL" id="PPK80021.1"/>
    </source>
</evidence>
<reference evidence="5 6" key="1">
    <citation type="submission" date="2018-02" db="EMBL/GenBank/DDBJ databases">
        <title>Genomic Encyclopedia of Archaeal and Bacterial Type Strains, Phase II (KMG-II): from individual species to whole genera.</title>
        <authorList>
            <person name="Goeker M."/>
        </authorList>
    </citation>
    <scope>NUCLEOTIDE SEQUENCE [LARGE SCALE GENOMIC DNA]</scope>
    <source>
        <strain evidence="5 6">DSM 3808</strain>
    </source>
</reference>
<dbReference type="Gene3D" id="2.60.120.260">
    <property type="entry name" value="Galactose-binding domain-like"/>
    <property type="match status" value="1"/>
</dbReference>
<dbReference type="SUPFAM" id="SSF49303">
    <property type="entry name" value="beta-Galactosidase/glucuronidase domain"/>
    <property type="match status" value="1"/>
</dbReference>
<dbReference type="InterPro" id="IPR036156">
    <property type="entry name" value="Beta-gal/glucu_dom_sf"/>
</dbReference>
<feature type="domain" description="Glycosyl hydrolases family 2 sugar binding" evidence="4">
    <location>
        <begin position="20"/>
        <end position="139"/>
    </location>
</feature>
<feature type="domain" description="Glycoside hydrolase family 2 catalytic" evidence="3">
    <location>
        <begin position="294"/>
        <end position="512"/>
    </location>
</feature>
<dbReference type="InterPro" id="IPR006103">
    <property type="entry name" value="Glyco_hydro_2_cat"/>
</dbReference>
<dbReference type="Gene3D" id="3.20.20.80">
    <property type="entry name" value="Glycosidases"/>
    <property type="match status" value="1"/>
</dbReference>
<dbReference type="PANTHER" id="PTHR42732">
    <property type="entry name" value="BETA-GALACTOSIDASE"/>
    <property type="match status" value="1"/>
</dbReference>
<evidence type="ECO:0000256" key="1">
    <source>
        <dbReference type="ARBA" id="ARBA00007401"/>
    </source>
</evidence>
<dbReference type="EMBL" id="PTJA01000008">
    <property type="protein sequence ID" value="PPK80021.1"/>
    <property type="molecule type" value="Genomic_DNA"/>
</dbReference>
<comment type="similarity">
    <text evidence="1">Belongs to the glycosyl hydrolase 2 family.</text>
</comment>
<dbReference type="PANTHER" id="PTHR42732:SF3">
    <property type="entry name" value="HYDROLASE"/>
    <property type="match status" value="1"/>
</dbReference>
<dbReference type="InterPro" id="IPR006102">
    <property type="entry name" value="Ig-like_GH2"/>
</dbReference>
<evidence type="ECO:0000259" key="3">
    <source>
        <dbReference type="Pfam" id="PF02836"/>
    </source>
</evidence>
<accession>A0A2S6HQY9</accession>
<dbReference type="SUPFAM" id="SSF51445">
    <property type="entry name" value="(Trans)glycosidases"/>
    <property type="match status" value="1"/>
</dbReference>
<dbReference type="RefSeq" id="WP_104437906.1">
    <property type="nucleotide sequence ID" value="NZ_PTJA01000008.1"/>
</dbReference>
<dbReference type="Pfam" id="PF02836">
    <property type="entry name" value="Glyco_hydro_2_C"/>
    <property type="match status" value="1"/>
</dbReference>
<dbReference type="Pfam" id="PF00703">
    <property type="entry name" value="Glyco_hydro_2"/>
    <property type="match status" value="1"/>
</dbReference>
<dbReference type="SUPFAM" id="SSF49785">
    <property type="entry name" value="Galactose-binding domain-like"/>
    <property type="match status" value="1"/>
</dbReference>
<keyword evidence="6" id="KW-1185">Reference proteome</keyword>
<dbReference type="GO" id="GO:0005975">
    <property type="term" value="P:carbohydrate metabolic process"/>
    <property type="evidence" value="ECO:0007669"/>
    <property type="project" value="InterPro"/>
</dbReference>
<dbReference type="OrthoDB" id="9801077at2"/>
<evidence type="ECO:0000259" key="2">
    <source>
        <dbReference type="Pfam" id="PF00703"/>
    </source>
</evidence>
<gene>
    <name evidence="5" type="ORF">BXY41_108246</name>
</gene>
<keyword evidence="5" id="KW-0378">Hydrolase</keyword>
<sequence length="599" mass="69640">MLCYQKDYPRPQFVRDDWASLNGIWNFSFDDSNKGEAEGWYKGFHREKEINVPFTYETKKSNIHDEEMHHYVWYARTFQADKAKTTRNKLILHFEGSDFLTKVWINGQLAGMHEGGYSRFSFDITNLIIDGENLVVVKAEDHPDAQQPRGKQRWISENFGCWYVQTTGIWKTVWLEYVPSISLRSVKMTPNLPEGRLELEYAVDCPEVLDGKKLEVEALVSFGGRFVTKVQTAIGKNPTKISVDLMAAEAGYPWGIRTWTPAEPNLYDISFRTRFNGEVWDEIGSYFGMREIRIEGPNILLNGAPLYQRLILDQGYWEESHLTPPDEEALIQDIDKIHELGYNGLRKHQKTEDERFLYWCDVKGMLVWSEAPAAYIYSDRAVELFTREWLDIVKQNYNHPSIITWTPLNESWGVPQVETDSTQQHFTEAIYHLTKSIDPHRPVIVNDGWEHTVSDILTLHDYEEAGEILKKRYTQYKDEIMTTEIYHSTSKSALANGFSYKGQPVIISEFGGIAFDSDKEGWGYGNKVNTKEDFLKRFDSITTAIKEIPYVCGYCYTQVTDVQQEINGLMDIARNYKVDPEVIKEINKRKVAYWRDELR</sequence>
<feature type="domain" description="Glycoside hydrolase family 2 immunoglobulin-like beta-sandwich" evidence="2">
    <location>
        <begin position="249"/>
        <end position="290"/>
    </location>
</feature>
<dbReference type="InterPro" id="IPR008979">
    <property type="entry name" value="Galactose-bd-like_sf"/>
</dbReference>
<dbReference type="InterPro" id="IPR051913">
    <property type="entry name" value="GH2_Domain-Containing"/>
</dbReference>
<evidence type="ECO:0000259" key="4">
    <source>
        <dbReference type="Pfam" id="PF02837"/>
    </source>
</evidence>
<evidence type="ECO:0000313" key="6">
    <source>
        <dbReference type="Proteomes" id="UP000237749"/>
    </source>
</evidence>
<organism evidence="5 6">
    <name type="scientific">Lacrimispora xylanisolvens</name>
    <dbReference type="NCBI Taxonomy" id="384636"/>
    <lineage>
        <taxon>Bacteria</taxon>
        <taxon>Bacillati</taxon>
        <taxon>Bacillota</taxon>
        <taxon>Clostridia</taxon>
        <taxon>Lachnospirales</taxon>
        <taxon>Lachnospiraceae</taxon>
        <taxon>Lacrimispora</taxon>
    </lineage>
</organism>